<comment type="caution">
    <text evidence="2">The sequence shown here is derived from an EMBL/GenBank/DDBJ whole genome shotgun (WGS) entry which is preliminary data.</text>
</comment>
<feature type="compositionally biased region" description="Acidic residues" evidence="1">
    <location>
        <begin position="170"/>
        <end position="186"/>
    </location>
</feature>
<organism evidence="2 3">
    <name type="scientific">Curvularia kusanoi</name>
    <name type="common">Cochliobolus kusanoi</name>
    <dbReference type="NCBI Taxonomy" id="90978"/>
    <lineage>
        <taxon>Eukaryota</taxon>
        <taxon>Fungi</taxon>
        <taxon>Dikarya</taxon>
        <taxon>Ascomycota</taxon>
        <taxon>Pezizomycotina</taxon>
        <taxon>Dothideomycetes</taxon>
        <taxon>Pleosporomycetidae</taxon>
        <taxon>Pleosporales</taxon>
        <taxon>Pleosporineae</taxon>
        <taxon>Pleosporaceae</taxon>
        <taxon>Curvularia</taxon>
    </lineage>
</organism>
<feature type="region of interest" description="Disordered" evidence="1">
    <location>
        <begin position="111"/>
        <end position="287"/>
    </location>
</feature>
<keyword evidence="3" id="KW-1185">Reference proteome</keyword>
<sequence>MAPQAKSSASTKPEQAHFQKYGLDIPLSRYGKKCLHARSAQELETKSQIDLKSIVGRYYGKKSKRLALTLGTNLAIAEWIERVETLAFGPHPESKLPSTEKEALLAALGFKEAKQSKAKKDAPRRKPKPQKTIPPTKRGATPEPPTPSSLESRDSGEQEQKQDWGQALEQELEQALEVELEEEPADPTEVAPIKNTRKHARETSPADDHPTPPKRIRTTATSTNIPPNPPPSTTKENPTPPSQSPTPLHPSTQNPVPPGPPFLKPWTHGRHGDFTRDPDLLAGRGHQVEPSHWEGNLEYRAHHTAFYAKHPFFPYADASRRVPAMEEECEGLEELRDWERWMRAYRTLYSGEVVAHLWDCGCEKVRGEEESEEE</sequence>
<feature type="compositionally biased region" description="Basic and acidic residues" evidence="1">
    <location>
        <begin position="201"/>
        <end position="211"/>
    </location>
</feature>
<proteinExistence type="predicted"/>
<dbReference type="Proteomes" id="UP000801428">
    <property type="component" value="Unassembled WGS sequence"/>
</dbReference>
<evidence type="ECO:0000256" key="1">
    <source>
        <dbReference type="SAM" id="MobiDB-lite"/>
    </source>
</evidence>
<feature type="compositionally biased region" description="Basic and acidic residues" evidence="1">
    <location>
        <begin position="151"/>
        <end position="162"/>
    </location>
</feature>
<feature type="compositionally biased region" description="Basic and acidic residues" evidence="1">
    <location>
        <begin position="270"/>
        <end position="279"/>
    </location>
</feature>
<evidence type="ECO:0000313" key="2">
    <source>
        <dbReference type="EMBL" id="KAF3011094.1"/>
    </source>
</evidence>
<protein>
    <submittedName>
        <fullName evidence="2">Uncharacterized protein</fullName>
    </submittedName>
</protein>
<feature type="compositionally biased region" description="Pro residues" evidence="1">
    <location>
        <begin position="226"/>
        <end position="248"/>
    </location>
</feature>
<feature type="compositionally biased region" description="Basic and acidic residues" evidence="1">
    <location>
        <begin position="111"/>
        <end position="121"/>
    </location>
</feature>
<reference evidence="2" key="1">
    <citation type="submission" date="2019-04" db="EMBL/GenBank/DDBJ databases">
        <title>Sequencing of skin fungus with MAO and IRED activity.</title>
        <authorList>
            <person name="Marsaioli A.J."/>
            <person name="Bonatto J.M.C."/>
            <person name="Reis Junior O."/>
        </authorList>
    </citation>
    <scope>NUCLEOTIDE SEQUENCE</scope>
    <source>
        <strain evidence="2">30M1</strain>
    </source>
</reference>
<accession>A0A9P4TN05</accession>
<dbReference type="EMBL" id="SWKU01000001">
    <property type="protein sequence ID" value="KAF3011094.1"/>
    <property type="molecule type" value="Genomic_DNA"/>
</dbReference>
<gene>
    <name evidence="2" type="ORF">E8E13_011292</name>
</gene>
<evidence type="ECO:0000313" key="3">
    <source>
        <dbReference type="Proteomes" id="UP000801428"/>
    </source>
</evidence>
<name>A0A9P4TN05_CURKU</name>
<dbReference type="OrthoDB" id="3793790at2759"/>
<dbReference type="AlphaFoldDB" id="A0A9P4TN05"/>